<name>A0AAU9CPX1_9BACT</name>
<dbReference type="KEGG" id="fax:FUAX_24340"/>
<keyword evidence="2" id="KW-1185">Reference proteome</keyword>
<organism evidence="1 2">
    <name type="scientific">Fulvitalea axinellae</name>
    <dbReference type="NCBI Taxonomy" id="1182444"/>
    <lineage>
        <taxon>Bacteria</taxon>
        <taxon>Pseudomonadati</taxon>
        <taxon>Bacteroidota</taxon>
        <taxon>Cytophagia</taxon>
        <taxon>Cytophagales</taxon>
        <taxon>Persicobacteraceae</taxon>
        <taxon>Fulvitalea</taxon>
    </lineage>
</organism>
<evidence type="ECO:0000313" key="2">
    <source>
        <dbReference type="Proteomes" id="UP001348817"/>
    </source>
</evidence>
<dbReference type="AlphaFoldDB" id="A0AAU9CPX1"/>
<sequence length="68" mass="8423">MKRKQGLFYDFFKNTKSHFYFGNFTQQATARRFFNNNDIEFRHFFNGQIFLGKNPEKERFQFHQKGPF</sequence>
<proteinExistence type="predicted"/>
<evidence type="ECO:0000313" key="1">
    <source>
        <dbReference type="EMBL" id="BDD10002.1"/>
    </source>
</evidence>
<accession>A0AAU9CPX1</accession>
<gene>
    <name evidence="1" type="ORF">FUAX_24340</name>
</gene>
<dbReference type="Proteomes" id="UP001348817">
    <property type="component" value="Chromosome"/>
</dbReference>
<dbReference type="EMBL" id="AP025314">
    <property type="protein sequence ID" value="BDD10002.1"/>
    <property type="molecule type" value="Genomic_DNA"/>
</dbReference>
<protein>
    <submittedName>
        <fullName evidence="1">Uncharacterized protein</fullName>
    </submittedName>
</protein>
<reference evidence="1 2" key="1">
    <citation type="submission" date="2021-12" db="EMBL/GenBank/DDBJ databases">
        <title>Genome sequencing of bacteria with rrn-lacking chromosome and rrn-plasmid.</title>
        <authorList>
            <person name="Anda M."/>
            <person name="Iwasaki W."/>
        </authorList>
    </citation>
    <scope>NUCLEOTIDE SEQUENCE [LARGE SCALE GENOMIC DNA]</scope>
    <source>
        <strain evidence="1 2">DSM 100852</strain>
    </source>
</reference>